<dbReference type="RefSeq" id="WP_085516077.1">
    <property type="nucleotide sequence ID" value="NZ_FXAW01000002.1"/>
</dbReference>
<feature type="signal peptide" evidence="1">
    <location>
        <begin position="1"/>
        <end position="20"/>
    </location>
</feature>
<dbReference type="AlphaFoldDB" id="A0A1X7IZ32"/>
<dbReference type="STRING" id="1028.SAMN05661096_01100"/>
<gene>
    <name evidence="2" type="ORF">SAMN05661096_01100</name>
</gene>
<keyword evidence="3" id="KW-1185">Reference proteome</keyword>
<name>A0A1X7IZ32_9BACT</name>
<evidence type="ECO:0000313" key="3">
    <source>
        <dbReference type="Proteomes" id="UP000193804"/>
    </source>
</evidence>
<organism evidence="2 3">
    <name type="scientific">Marivirga sericea</name>
    <dbReference type="NCBI Taxonomy" id="1028"/>
    <lineage>
        <taxon>Bacteria</taxon>
        <taxon>Pseudomonadati</taxon>
        <taxon>Bacteroidota</taxon>
        <taxon>Cytophagia</taxon>
        <taxon>Cytophagales</taxon>
        <taxon>Marivirgaceae</taxon>
        <taxon>Marivirga</taxon>
    </lineage>
</organism>
<feature type="chain" id="PRO_5012710840" description="YARHG domain-containing protein" evidence="1">
    <location>
        <begin position="21"/>
        <end position="122"/>
    </location>
</feature>
<evidence type="ECO:0000313" key="2">
    <source>
        <dbReference type="EMBL" id="SMG20415.1"/>
    </source>
</evidence>
<dbReference type="Proteomes" id="UP000193804">
    <property type="component" value="Unassembled WGS sequence"/>
</dbReference>
<accession>A0A1X7IZ32</accession>
<reference evidence="3" key="1">
    <citation type="submission" date="2017-04" db="EMBL/GenBank/DDBJ databases">
        <authorList>
            <person name="Varghese N."/>
            <person name="Submissions S."/>
        </authorList>
    </citation>
    <scope>NUCLEOTIDE SEQUENCE [LARGE SCALE GENOMIC DNA]</scope>
    <source>
        <strain evidence="3">DSM 4125</strain>
    </source>
</reference>
<protein>
    <recommendedName>
        <fullName evidence="4">YARHG domain-containing protein</fullName>
    </recommendedName>
</protein>
<evidence type="ECO:0000256" key="1">
    <source>
        <dbReference type="SAM" id="SignalP"/>
    </source>
</evidence>
<keyword evidence="1" id="KW-0732">Signal</keyword>
<sequence>MKYLSLSLIIILFASNTLSAQEEYESDERVACFNGDQEYHFGALYIDSEGDTITNEKMVLRPLGRPWFFQMRYQVAVKYIYHTDTAGYKNYLDPDKWWQEKNQKHYDKKESIDFLRMKRLGQ</sequence>
<dbReference type="EMBL" id="FXAW01000002">
    <property type="protein sequence ID" value="SMG20415.1"/>
    <property type="molecule type" value="Genomic_DNA"/>
</dbReference>
<proteinExistence type="predicted"/>
<evidence type="ECO:0008006" key="4">
    <source>
        <dbReference type="Google" id="ProtNLM"/>
    </source>
</evidence>